<sequence>MSAPKPHSWIMDLAAYVPGRAKVEGVKETVKLSANECTSGPSPKAVAAYTAAASQLLRYPDGGSTELREAIAGVYGLDASRIICGAGSDDILTVLIHAFAGPGDEVIFSQYGFMVYPIQTKAVGATGVAVPNLKWAADVDGILKAVTAKTKLVFVDNPNNPTGAYLPMSEIERLHAGLPEHVVLVVDSAYAECVTAEDYDAGAKLVERSTNVIMTRTFSKMYALAGLRVGWGYGGPAIIDALNRIRMPFNVNLPAQVAAVEAVKDQAHLAESVAYNAEWRDKLTAELVALGLDVVPSQTNFLLLGFPEESPFTAGEANTYLSERGYLLRWLPGMGLPNHLRLTIGAPHENRTVVELLRAFLNGSPE</sequence>
<protein>
    <recommendedName>
        <fullName evidence="9">Histidinol-phosphate aminotransferase</fullName>
        <ecNumber evidence="9">2.6.1.9</ecNumber>
    </recommendedName>
    <alternativeName>
        <fullName evidence="9">Imidazole acetol-phosphate transaminase</fullName>
    </alternativeName>
</protein>
<dbReference type="KEGG" id="gso:PH603_04175"/>
<keyword evidence="7 9" id="KW-0663">Pyridoxal phosphate</keyword>
<keyword evidence="6 9" id="KW-0808">Transferase</keyword>
<dbReference type="AlphaFoldDB" id="A0AAE9XWX6"/>
<accession>A0AAE9XWX6</accession>
<dbReference type="EC" id="2.6.1.9" evidence="9"/>
<comment type="pathway">
    <text evidence="2 9">Amino-acid biosynthesis; L-histidine biosynthesis; L-histidine from 5-phospho-alpha-D-ribose 1-diphosphate: step 7/9.</text>
</comment>
<evidence type="ECO:0000256" key="8">
    <source>
        <dbReference type="ARBA" id="ARBA00047481"/>
    </source>
</evidence>
<dbReference type="PANTHER" id="PTHR43643:SF3">
    <property type="entry name" value="HISTIDINOL-PHOSPHATE AMINOTRANSFERASE"/>
    <property type="match status" value="1"/>
</dbReference>
<dbReference type="Pfam" id="PF00155">
    <property type="entry name" value="Aminotran_1_2"/>
    <property type="match status" value="1"/>
</dbReference>
<keyword evidence="12" id="KW-1185">Reference proteome</keyword>
<dbReference type="SUPFAM" id="SSF53383">
    <property type="entry name" value="PLP-dependent transferases"/>
    <property type="match status" value="1"/>
</dbReference>
<proteinExistence type="inferred from homology"/>
<dbReference type="EMBL" id="CP116805">
    <property type="protein sequence ID" value="WCL54954.1"/>
    <property type="molecule type" value="Genomic_DNA"/>
</dbReference>
<evidence type="ECO:0000256" key="5">
    <source>
        <dbReference type="ARBA" id="ARBA00022576"/>
    </source>
</evidence>
<dbReference type="InterPro" id="IPR050106">
    <property type="entry name" value="HistidinolP_aminotransfase"/>
</dbReference>
<dbReference type="InterPro" id="IPR015421">
    <property type="entry name" value="PyrdxlP-dep_Trfase_major"/>
</dbReference>
<dbReference type="HAMAP" id="MF_01023">
    <property type="entry name" value="HisC_aminotrans_2"/>
    <property type="match status" value="1"/>
</dbReference>
<dbReference type="InterPro" id="IPR015424">
    <property type="entry name" value="PyrdxlP-dep_Trfase"/>
</dbReference>
<evidence type="ECO:0000256" key="6">
    <source>
        <dbReference type="ARBA" id="ARBA00022679"/>
    </source>
</evidence>
<evidence type="ECO:0000256" key="9">
    <source>
        <dbReference type="HAMAP-Rule" id="MF_01023"/>
    </source>
</evidence>
<dbReference type="RefSeq" id="WP_289504695.1">
    <property type="nucleotide sequence ID" value="NZ_CP116805.1"/>
</dbReference>
<evidence type="ECO:0000256" key="4">
    <source>
        <dbReference type="ARBA" id="ARBA00011738"/>
    </source>
</evidence>
<dbReference type="InterPro" id="IPR005861">
    <property type="entry name" value="HisP_aminotrans"/>
</dbReference>
<organism evidence="11 12">
    <name type="scientific">Gimibacter soli</name>
    <dbReference type="NCBI Taxonomy" id="3024400"/>
    <lineage>
        <taxon>Bacteria</taxon>
        <taxon>Pseudomonadati</taxon>
        <taxon>Pseudomonadota</taxon>
        <taxon>Alphaproteobacteria</taxon>
        <taxon>Kordiimonadales</taxon>
        <taxon>Temperatibacteraceae</taxon>
        <taxon>Gimibacter</taxon>
    </lineage>
</organism>
<dbReference type="GO" id="GO:0004400">
    <property type="term" value="F:histidinol-phosphate transaminase activity"/>
    <property type="evidence" value="ECO:0007669"/>
    <property type="project" value="UniProtKB-UniRule"/>
</dbReference>
<keyword evidence="9" id="KW-0028">Amino-acid biosynthesis</keyword>
<comment type="similarity">
    <text evidence="3 9">Belongs to the class-II pyridoxal-phosphate-dependent aminotransferase family. Histidinol-phosphate aminotransferase subfamily.</text>
</comment>
<dbReference type="GO" id="GO:0000105">
    <property type="term" value="P:L-histidine biosynthetic process"/>
    <property type="evidence" value="ECO:0007669"/>
    <property type="project" value="UniProtKB-UniRule"/>
</dbReference>
<dbReference type="PANTHER" id="PTHR43643">
    <property type="entry name" value="HISTIDINOL-PHOSPHATE AMINOTRANSFERASE 2"/>
    <property type="match status" value="1"/>
</dbReference>
<evidence type="ECO:0000313" key="12">
    <source>
        <dbReference type="Proteomes" id="UP001217500"/>
    </source>
</evidence>
<feature type="modified residue" description="N6-(pyridoxal phosphate)lysine" evidence="9">
    <location>
        <position position="220"/>
    </location>
</feature>
<evidence type="ECO:0000259" key="10">
    <source>
        <dbReference type="Pfam" id="PF00155"/>
    </source>
</evidence>
<comment type="subunit">
    <text evidence="4 9">Homodimer.</text>
</comment>
<reference evidence="11" key="1">
    <citation type="submission" date="2023-01" db="EMBL/GenBank/DDBJ databases">
        <title>The genome sequence of Kordiimonadaceae bacterium 6D33.</title>
        <authorList>
            <person name="Liu Y."/>
        </authorList>
    </citation>
    <scope>NUCLEOTIDE SEQUENCE</scope>
    <source>
        <strain evidence="11">6D33</strain>
    </source>
</reference>
<evidence type="ECO:0000256" key="7">
    <source>
        <dbReference type="ARBA" id="ARBA00022898"/>
    </source>
</evidence>
<evidence type="ECO:0000256" key="1">
    <source>
        <dbReference type="ARBA" id="ARBA00001933"/>
    </source>
</evidence>
<dbReference type="InterPro" id="IPR015422">
    <property type="entry name" value="PyrdxlP-dep_Trfase_small"/>
</dbReference>
<keyword evidence="5 9" id="KW-0032">Aminotransferase</keyword>
<dbReference type="NCBIfam" id="TIGR01141">
    <property type="entry name" value="hisC"/>
    <property type="match status" value="1"/>
</dbReference>
<name>A0AAE9XWX6_9PROT</name>
<dbReference type="GO" id="GO:0030170">
    <property type="term" value="F:pyridoxal phosphate binding"/>
    <property type="evidence" value="ECO:0007669"/>
    <property type="project" value="InterPro"/>
</dbReference>
<dbReference type="Gene3D" id="3.90.1150.10">
    <property type="entry name" value="Aspartate Aminotransferase, domain 1"/>
    <property type="match status" value="1"/>
</dbReference>
<evidence type="ECO:0000313" key="11">
    <source>
        <dbReference type="EMBL" id="WCL54954.1"/>
    </source>
</evidence>
<dbReference type="InterPro" id="IPR004839">
    <property type="entry name" value="Aminotransferase_I/II_large"/>
</dbReference>
<evidence type="ECO:0000256" key="3">
    <source>
        <dbReference type="ARBA" id="ARBA00007970"/>
    </source>
</evidence>
<keyword evidence="9" id="KW-0368">Histidine biosynthesis</keyword>
<dbReference type="Proteomes" id="UP001217500">
    <property type="component" value="Chromosome"/>
</dbReference>
<dbReference type="Gene3D" id="3.40.640.10">
    <property type="entry name" value="Type I PLP-dependent aspartate aminotransferase-like (Major domain)"/>
    <property type="match status" value="1"/>
</dbReference>
<gene>
    <name evidence="9 11" type="primary">hisC</name>
    <name evidence="11" type="ORF">PH603_04175</name>
</gene>
<feature type="domain" description="Aminotransferase class I/classII large" evidence="10">
    <location>
        <begin position="28"/>
        <end position="359"/>
    </location>
</feature>
<comment type="cofactor">
    <cofactor evidence="1 9">
        <name>pyridoxal 5'-phosphate</name>
        <dbReference type="ChEBI" id="CHEBI:597326"/>
    </cofactor>
</comment>
<comment type="catalytic activity">
    <reaction evidence="8 9">
        <text>L-histidinol phosphate + 2-oxoglutarate = 3-(imidazol-4-yl)-2-oxopropyl phosphate + L-glutamate</text>
        <dbReference type="Rhea" id="RHEA:23744"/>
        <dbReference type="ChEBI" id="CHEBI:16810"/>
        <dbReference type="ChEBI" id="CHEBI:29985"/>
        <dbReference type="ChEBI" id="CHEBI:57766"/>
        <dbReference type="ChEBI" id="CHEBI:57980"/>
        <dbReference type="EC" id="2.6.1.9"/>
    </reaction>
</comment>
<evidence type="ECO:0000256" key="2">
    <source>
        <dbReference type="ARBA" id="ARBA00005011"/>
    </source>
</evidence>
<dbReference type="CDD" id="cd00609">
    <property type="entry name" value="AAT_like"/>
    <property type="match status" value="1"/>
</dbReference>